<dbReference type="Pfam" id="PF00439">
    <property type="entry name" value="Bromodomain"/>
    <property type="match status" value="1"/>
</dbReference>
<dbReference type="SMART" id="SM00297">
    <property type="entry name" value="BROMO"/>
    <property type="match status" value="1"/>
</dbReference>
<feature type="compositionally biased region" description="Basic and acidic residues" evidence="3">
    <location>
        <begin position="467"/>
        <end position="476"/>
    </location>
</feature>
<dbReference type="CDD" id="cd04369">
    <property type="entry name" value="Bromodomain"/>
    <property type="match status" value="1"/>
</dbReference>
<dbReference type="PANTHER" id="PTHR22881">
    <property type="entry name" value="BROMODOMAIN CONTAINING PROTEIN"/>
    <property type="match status" value="1"/>
</dbReference>
<feature type="compositionally biased region" description="Acidic residues" evidence="3">
    <location>
        <begin position="121"/>
        <end position="134"/>
    </location>
</feature>
<evidence type="ECO:0000256" key="1">
    <source>
        <dbReference type="ARBA" id="ARBA00023117"/>
    </source>
</evidence>
<dbReference type="EMBL" id="JANQDX010000003">
    <property type="protein sequence ID" value="KAL0926726.1"/>
    <property type="molecule type" value="Genomic_DNA"/>
</dbReference>
<name>A0ABD0VV74_DENTH</name>
<evidence type="ECO:0000313" key="6">
    <source>
        <dbReference type="Proteomes" id="UP001552299"/>
    </source>
</evidence>
<dbReference type="InterPro" id="IPR018359">
    <property type="entry name" value="Bromodomain_CS"/>
</dbReference>
<sequence>MMAKPAATKIRLGNKHNGRPPRPDPPLLRHLPPPPPPETRRRRSLRPRRRRQLSEDAAYEFDHEEEEEEEERGLKKLRLVVKLPRSPAGRPGRAAAVSTASSSSSSSPSPSPASSSSSSYADEDELGVNGDDEVEPVKPPKKRRIDRCGDAAAVAVCRSGYHEESKKNAFGRSSGDGSGYFPSSWNGTPMPEKKVLELILLKLQRKDTYNAFAEPVDPEELPDYHDVIEHPMDFGTVRKKLGRGAYRSFEQFEDDVLLICSNAMQYNAPDTVYFRQACAIQDLARKKFQRVRENVKHKETEQTEHRSKEKVSLTPMEKKITRTLRTDKIQHKAVVEPIVSDISSGATLASAGDTSTGLSTVNGIEKSVAVNELLDASSSLEGSKQEKFGAVNGLLDASSSLEESKQEKSVAVNGLLDASSSLRVSEQEKLVAVHGLVDASSSLRESKQEKAAAVNELIDASSSLGESKQDKGDDFSVKCSPSKGGRKPAPVDENRRATYSTSLQQKSMVESDFVLDLFEDEQKQLVPVGLDSEHSYARSLARFTASLGPVAWEIVSKKIEKALPPGIKFGSGWVGEYEPLPTPFLSVENLNQQLTNKSTSFSRTATNDKVAEMKSKNGQTPSSDNIELLVKKRLNSKAPRKAPNSGRIISCENSGEQKPRFLGVDGTAKSKINGTVGPKQCSDSSNINIGVNSQMNNRSLSIASVRVKEETPCDDIAERKQEVIRANDQMSKNQTTADFPKAFTNVLPQARLGNPSNKAVHTSFPGNFSRENSHMQTETQKVFQAVSSQNLNTAPEIGIRGSNNGARVNNSLAFISSNQTGVNYGVGRANNHDQVSNYPFKLASFPGKVSNQQNFTTSGTSHVEQSTTIVPPLTKENFSPATSAAAKAWMSVGTSGQWKSVDSKNTLEKPSIPSPFCNSPTWKPLFLLLSLMDIL</sequence>
<keyword evidence="6" id="KW-1185">Reference proteome</keyword>
<dbReference type="PRINTS" id="PR00503">
    <property type="entry name" value="BROMODOMAIN"/>
</dbReference>
<gene>
    <name evidence="5" type="ORF">M5K25_002971</name>
</gene>
<proteinExistence type="predicted"/>
<feature type="region of interest" description="Disordered" evidence="3">
    <location>
        <begin position="1"/>
        <end position="145"/>
    </location>
</feature>
<dbReference type="SUPFAM" id="SSF47370">
    <property type="entry name" value="Bromodomain"/>
    <property type="match status" value="1"/>
</dbReference>
<dbReference type="Proteomes" id="UP001552299">
    <property type="component" value="Unassembled WGS sequence"/>
</dbReference>
<protein>
    <recommendedName>
        <fullName evidence="4">Bromo domain-containing protein</fullName>
    </recommendedName>
</protein>
<comment type="caution">
    <text evidence="5">The sequence shown here is derived from an EMBL/GenBank/DDBJ whole genome shotgun (WGS) entry which is preliminary data.</text>
</comment>
<feature type="compositionally biased region" description="Basic residues" evidence="3">
    <location>
        <begin position="40"/>
        <end position="51"/>
    </location>
</feature>
<dbReference type="InterPro" id="IPR036427">
    <property type="entry name" value="Bromodomain-like_sf"/>
</dbReference>
<dbReference type="PROSITE" id="PS00633">
    <property type="entry name" value="BROMODOMAIN_1"/>
    <property type="match status" value="1"/>
</dbReference>
<dbReference type="PROSITE" id="PS50014">
    <property type="entry name" value="BROMODOMAIN_2"/>
    <property type="match status" value="1"/>
</dbReference>
<feature type="domain" description="Bromo" evidence="4">
    <location>
        <begin position="204"/>
        <end position="274"/>
    </location>
</feature>
<accession>A0ABD0VV74</accession>
<feature type="region of interest" description="Disordered" evidence="3">
    <location>
        <begin position="463"/>
        <end position="502"/>
    </location>
</feature>
<feature type="region of interest" description="Disordered" evidence="3">
    <location>
        <begin position="294"/>
        <end position="313"/>
    </location>
</feature>
<reference evidence="5 6" key="1">
    <citation type="journal article" date="2024" name="Plant Biotechnol. J.">
        <title>Dendrobium thyrsiflorum genome and its molecular insights into genes involved in important horticultural traits.</title>
        <authorList>
            <person name="Chen B."/>
            <person name="Wang J.Y."/>
            <person name="Zheng P.J."/>
            <person name="Li K.L."/>
            <person name="Liang Y.M."/>
            <person name="Chen X.F."/>
            <person name="Zhang C."/>
            <person name="Zhao X."/>
            <person name="He X."/>
            <person name="Zhang G.Q."/>
            <person name="Liu Z.J."/>
            <person name="Xu Q."/>
        </authorList>
    </citation>
    <scope>NUCLEOTIDE SEQUENCE [LARGE SCALE GENOMIC DNA]</scope>
    <source>
        <strain evidence="5">GZMU011</strain>
    </source>
</reference>
<evidence type="ECO:0000259" key="4">
    <source>
        <dbReference type="PROSITE" id="PS50014"/>
    </source>
</evidence>
<dbReference type="PANTHER" id="PTHR22881:SF42">
    <property type="entry name" value="DNA-BINDING BROMODOMAIN-CONTAINING PROTEIN"/>
    <property type="match status" value="1"/>
</dbReference>
<dbReference type="InterPro" id="IPR001487">
    <property type="entry name" value="Bromodomain"/>
</dbReference>
<keyword evidence="1 2" id="KW-0103">Bromodomain</keyword>
<feature type="compositionally biased region" description="Pro residues" evidence="3">
    <location>
        <begin position="23"/>
        <end position="37"/>
    </location>
</feature>
<evidence type="ECO:0000256" key="2">
    <source>
        <dbReference type="PROSITE-ProRule" id="PRU00035"/>
    </source>
</evidence>
<dbReference type="Gene3D" id="1.20.920.10">
    <property type="entry name" value="Bromodomain-like"/>
    <property type="match status" value="1"/>
</dbReference>
<evidence type="ECO:0000256" key="3">
    <source>
        <dbReference type="SAM" id="MobiDB-lite"/>
    </source>
</evidence>
<evidence type="ECO:0000313" key="5">
    <source>
        <dbReference type="EMBL" id="KAL0926726.1"/>
    </source>
</evidence>
<dbReference type="InterPro" id="IPR051831">
    <property type="entry name" value="Bromodomain_contain_prot"/>
</dbReference>
<feature type="compositionally biased region" description="Acidic residues" evidence="3">
    <location>
        <begin position="57"/>
        <end position="71"/>
    </location>
</feature>
<feature type="compositionally biased region" description="Low complexity" evidence="3">
    <location>
        <begin position="80"/>
        <end position="119"/>
    </location>
</feature>
<organism evidence="5 6">
    <name type="scientific">Dendrobium thyrsiflorum</name>
    <name type="common">Pinecone-like raceme dendrobium</name>
    <name type="synonym">Orchid</name>
    <dbReference type="NCBI Taxonomy" id="117978"/>
    <lineage>
        <taxon>Eukaryota</taxon>
        <taxon>Viridiplantae</taxon>
        <taxon>Streptophyta</taxon>
        <taxon>Embryophyta</taxon>
        <taxon>Tracheophyta</taxon>
        <taxon>Spermatophyta</taxon>
        <taxon>Magnoliopsida</taxon>
        <taxon>Liliopsida</taxon>
        <taxon>Asparagales</taxon>
        <taxon>Orchidaceae</taxon>
        <taxon>Epidendroideae</taxon>
        <taxon>Malaxideae</taxon>
        <taxon>Dendrobiinae</taxon>
        <taxon>Dendrobium</taxon>
    </lineage>
</organism>
<dbReference type="AlphaFoldDB" id="A0ABD0VV74"/>